<dbReference type="AlphaFoldDB" id="A0A4S4N2T1"/>
<dbReference type="EMBL" id="SGPM01000029">
    <property type="protein sequence ID" value="THH32118.1"/>
    <property type="molecule type" value="Genomic_DNA"/>
</dbReference>
<name>A0A4S4N2T1_9APHY</name>
<dbReference type="Pfam" id="PF01494">
    <property type="entry name" value="FAD_binding_3"/>
    <property type="match status" value="1"/>
</dbReference>
<dbReference type="Gene3D" id="3.50.50.60">
    <property type="entry name" value="FAD/NAD(P)-binding domain"/>
    <property type="match status" value="1"/>
</dbReference>
<dbReference type="PANTHER" id="PTHR43004:SF19">
    <property type="entry name" value="BINDING MONOOXYGENASE, PUTATIVE (JCVI)-RELATED"/>
    <property type="match status" value="1"/>
</dbReference>
<comment type="caution">
    <text evidence="6">The sequence shown here is derived from an EMBL/GenBank/DDBJ whole genome shotgun (WGS) entry which is preliminary data.</text>
</comment>
<dbReference type="GO" id="GO:0016709">
    <property type="term" value="F:oxidoreductase activity, acting on paired donors, with incorporation or reduction of molecular oxygen, NAD(P)H as one donor, and incorporation of one atom of oxygen"/>
    <property type="evidence" value="ECO:0007669"/>
    <property type="project" value="UniProtKB-ARBA"/>
</dbReference>
<organism evidence="6 7">
    <name type="scientific">Antrodiella citrinella</name>
    <dbReference type="NCBI Taxonomy" id="2447956"/>
    <lineage>
        <taxon>Eukaryota</taxon>
        <taxon>Fungi</taxon>
        <taxon>Dikarya</taxon>
        <taxon>Basidiomycota</taxon>
        <taxon>Agaricomycotina</taxon>
        <taxon>Agaricomycetes</taxon>
        <taxon>Polyporales</taxon>
        <taxon>Steccherinaceae</taxon>
        <taxon>Antrodiella</taxon>
    </lineage>
</organism>
<dbReference type="InterPro" id="IPR002938">
    <property type="entry name" value="FAD-bd"/>
</dbReference>
<dbReference type="GO" id="GO:0071949">
    <property type="term" value="F:FAD binding"/>
    <property type="evidence" value="ECO:0007669"/>
    <property type="project" value="InterPro"/>
</dbReference>
<dbReference type="Gene3D" id="3.30.70.2450">
    <property type="match status" value="1"/>
</dbReference>
<dbReference type="SUPFAM" id="SSF51905">
    <property type="entry name" value="FAD/NAD(P)-binding domain"/>
    <property type="match status" value="1"/>
</dbReference>
<keyword evidence="2" id="KW-0285">Flavoprotein</keyword>
<evidence type="ECO:0000259" key="5">
    <source>
        <dbReference type="Pfam" id="PF01494"/>
    </source>
</evidence>
<keyword evidence="7" id="KW-1185">Reference proteome</keyword>
<sequence>MALPGVTEILIVGAGPTGLACALSLHKQGCRDITIVDAIEHGENTSRALAVHAATLEVLDGIGCAQSLVEAGSPHQRINCWDGSQLVSLADFSTLKPYSKYPFVLIVPQTVTESVLGEHMKNIGIAVHRPLKVVGLHPFEHDASYTVALFESGQVIRARYIIGADGARSAVEVRQAAGIDFKNPFEQPKTKGSLDQLVLGDVTFTQPIGSRFQESAVFIMSPENIFLTLPLPSSTHGSSQTFRIVTGVPDSRGLPPSSPPKEYLQGLVTQYGLNDVADGEPGKGVQIDQVYWSSRFRTHSSIADKFFTRLGSDGGVVLLIGDAAHIHPPAGGQGMNLGIRDAVSLGVVLASHIAAAATSDASTQSSYDAPVKEWADHRRQQGLKIIRLSKTILRIASLPQETTWIWGVLPVKLTDVRNWGLWMLARSVWLQSKIAWQLSGLGNI</sequence>
<dbReference type="InterPro" id="IPR050641">
    <property type="entry name" value="RIFMO-like"/>
</dbReference>
<evidence type="ECO:0000256" key="2">
    <source>
        <dbReference type="ARBA" id="ARBA00022630"/>
    </source>
</evidence>
<feature type="domain" description="FAD-binding" evidence="5">
    <location>
        <begin position="7"/>
        <end position="359"/>
    </location>
</feature>
<comment type="cofactor">
    <cofactor evidence="1">
        <name>FAD</name>
        <dbReference type="ChEBI" id="CHEBI:57692"/>
    </cofactor>
</comment>
<reference evidence="6 7" key="1">
    <citation type="submission" date="2019-02" db="EMBL/GenBank/DDBJ databases">
        <title>Genome sequencing of the rare red list fungi Antrodiella citrinella (Flaviporus citrinellus).</title>
        <authorList>
            <person name="Buettner E."/>
            <person name="Kellner H."/>
        </authorList>
    </citation>
    <scope>NUCLEOTIDE SEQUENCE [LARGE SCALE GENOMIC DNA]</scope>
    <source>
        <strain evidence="6 7">DSM 108506</strain>
    </source>
</reference>
<dbReference type="PRINTS" id="PR00420">
    <property type="entry name" value="RNGMNOXGNASE"/>
</dbReference>
<protein>
    <recommendedName>
        <fullName evidence="5">FAD-binding domain-containing protein</fullName>
    </recommendedName>
</protein>
<proteinExistence type="predicted"/>
<dbReference type="OrthoDB" id="2690153at2759"/>
<dbReference type="Proteomes" id="UP000308730">
    <property type="component" value="Unassembled WGS sequence"/>
</dbReference>
<keyword evidence="3" id="KW-0274">FAD</keyword>
<gene>
    <name evidence="6" type="ORF">EUX98_g2061</name>
</gene>
<evidence type="ECO:0000313" key="7">
    <source>
        <dbReference type="Proteomes" id="UP000308730"/>
    </source>
</evidence>
<evidence type="ECO:0000256" key="1">
    <source>
        <dbReference type="ARBA" id="ARBA00001974"/>
    </source>
</evidence>
<dbReference type="InterPro" id="IPR036188">
    <property type="entry name" value="FAD/NAD-bd_sf"/>
</dbReference>
<evidence type="ECO:0000313" key="6">
    <source>
        <dbReference type="EMBL" id="THH32118.1"/>
    </source>
</evidence>
<keyword evidence="4" id="KW-0560">Oxidoreductase</keyword>
<dbReference type="PANTHER" id="PTHR43004">
    <property type="entry name" value="TRK SYSTEM POTASSIUM UPTAKE PROTEIN"/>
    <property type="match status" value="1"/>
</dbReference>
<accession>A0A4S4N2T1</accession>
<evidence type="ECO:0000256" key="3">
    <source>
        <dbReference type="ARBA" id="ARBA00022827"/>
    </source>
</evidence>
<evidence type="ECO:0000256" key="4">
    <source>
        <dbReference type="ARBA" id="ARBA00023002"/>
    </source>
</evidence>